<evidence type="ECO:0000259" key="5">
    <source>
        <dbReference type="PROSITE" id="PS51352"/>
    </source>
</evidence>
<protein>
    <submittedName>
        <fullName evidence="6">Thiol-disulfide isomerase/thioredoxin</fullName>
    </submittedName>
</protein>
<dbReference type="SUPFAM" id="SSF52833">
    <property type="entry name" value="Thioredoxin-like"/>
    <property type="match status" value="1"/>
</dbReference>
<evidence type="ECO:0000313" key="7">
    <source>
        <dbReference type="Proteomes" id="UP000256429"/>
    </source>
</evidence>
<sequence>MISKNHHYYLLILSFLILIGCTSKNDNSFIISGTISNLEDDFIILSQLTNIQTNENRVIDTLKVNKRGKFNAVYFLEPNIYALTFTNNKTIQLAIDKGQHIKIVGNDLENLKISGSVDTQLLMDYEAFRKKSLKTLVTSIRNKIKNLKKEQSNENEIAKLRTLEVENYKIHLNQLTEFIQEKMGTSIAIYPTSLRWNSENLPILNKIVLDFESTHPNLAITKKLFERIELLKKTSIGATISNIKMPNELNQIIQLDSIKSKYTLIDFWASWCPPCRTESNLLNNLYKSYKNKGFEIYGISLDTNKERWLKALKNDNRTWINVSTLEGFKTKVSTEYAITSLPTNIIIDSEGKIIATNIHGEQLKEFIEKLFE</sequence>
<dbReference type="AlphaFoldDB" id="A0A3D9RZZ1"/>
<keyword evidence="7" id="KW-1185">Reference proteome</keyword>
<evidence type="ECO:0000256" key="4">
    <source>
        <dbReference type="ARBA" id="ARBA00023284"/>
    </source>
</evidence>
<dbReference type="OrthoDB" id="1069091at2"/>
<feature type="domain" description="Thioredoxin" evidence="5">
    <location>
        <begin position="234"/>
        <end position="372"/>
    </location>
</feature>
<comment type="subcellular location">
    <subcellularLocation>
        <location evidence="1">Cell envelope</location>
    </subcellularLocation>
</comment>
<dbReference type="Pfam" id="PF00578">
    <property type="entry name" value="AhpC-TSA"/>
    <property type="match status" value="1"/>
</dbReference>
<dbReference type="InterPro" id="IPR017937">
    <property type="entry name" value="Thioredoxin_CS"/>
</dbReference>
<keyword evidence="2" id="KW-0201">Cytochrome c-type biogenesis</keyword>
<keyword evidence="6" id="KW-0413">Isomerase</keyword>
<organism evidence="6 7">
    <name type="scientific">Lutibacter oceani</name>
    <dbReference type="NCBI Taxonomy" id="1853311"/>
    <lineage>
        <taxon>Bacteria</taxon>
        <taxon>Pseudomonadati</taxon>
        <taxon>Bacteroidota</taxon>
        <taxon>Flavobacteriia</taxon>
        <taxon>Flavobacteriales</taxon>
        <taxon>Flavobacteriaceae</taxon>
        <taxon>Lutibacter</taxon>
    </lineage>
</organism>
<dbReference type="Gene3D" id="3.40.30.10">
    <property type="entry name" value="Glutaredoxin"/>
    <property type="match status" value="1"/>
</dbReference>
<dbReference type="PROSITE" id="PS00194">
    <property type="entry name" value="THIOREDOXIN_1"/>
    <property type="match status" value="1"/>
</dbReference>
<evidence type="ECO:0000256" key="3">
    <source>
        <dbReference type="ARBA" id="ARBA00023157"/>
    </source>
</evidence>
<dbReference type="InterPro" id="IPR036249">
    <property type="entry name" value="Thioredoxin-like_sf"/>
</dbReference>
<keyword evidence="3" id="KW-1015">Disulfide bond</keyword>
<evidence type="ECO:0000256" key="2">
    <source>
        <dbReference type="ARBA" id="ARBA00022748"/>
    </source>
</evidence>
<dbReference type="InterPro" id="IPR013766">
    <property type="entry name" value="Thioredoxin_domain"/>
</dbReference>
<dbReference type="RefSeq" id="WP_115878134.1">
    <property type="nucleotide sequence ID" value="NZ_QTTQ01000009.1"/>
</dbReference>
<dbReference type="GO" id="GO:0016853">
    <property type="term" value="F:isomerase activity"/>
    <property type="evidence" value="ECO:0007669"/>
    <property type="project" value="UniProtKB-KW"/>
</dbReference>
<dbReference type="GO" id="GO:0030313">
    <property type="term" value="C:cell envelope"/>
    <property type="evidence" value="ECO:0007669"/>
    <property type="project" value="UniProtKB-SubCell"/>
</dbReference>
<dbReference type="EMBL" id="QTTQ01000009">
    <property type="protein sequence ID" value="REE83441.1"/>
    <property type="molecule type" value="Genomic_DNA"/>
</dbReference>
<dbReference type="PANTHER" id="PTHR42852">
    <property type="entry name" value="THIOL:DISULFIDE INTERCHANGE PROTEIN DSBE"/>
    <property type="match status" value="1"/>
</dbReference>
<gene>
    <name evidence="6" type="ORF">BX611_0732</name>
</gene>
<dbReference type="InterPro" id="IPR050553">
    <property type="entry name" value="Thioredoxin_ResA/DsbE_sf"/>
</dbReference>
<comment type="caution">
    <text evidence="6">The sequence shown here is derived from an EMBL/GenBank/DDBJ whole genome shotgun (WGS) entry which is preliminary data.</text>
</comment>
<dbReference type="PROSITE" id="PS51352">
    <property type="entry name" value="THIOREDOXIN_2"/>
    <property type="match status" value="1"/>
</dbReference>
<proteinExistence type="predicted"/>
<evidence type="ECO:0000313" key="6">
    <source>
        <dbReference type="EMBL" id="REE83441.1"/>
    </source>
</evidence>
<dbReference type="InterPro" id="IPR000866">
    <property type="entry name" value="AhpC/TSA"/>
</dbReference>
<dbReference type="PANTHER" id="PTHR42852:SF6">
    <property type="entry name" value="THIOL:DISULFIDE INTERCHANGE PROTEIN DSBE"/>
    <property type="match status" value="1"/>
</dbReference>
<dbReference type="PROSITE" id="PS51257">
    <property type="entry name" value="PROKAR_LIPOPROTEIN"/>
    <property type="match status" value="1"/>
</dbReference>
<dbReference type="Proteomes" id="UP000256429">
    <property type="component" value="Unassembled WGS sequence"/>
</dbReference>
<evidence type="ECO:0000256" key="1">
    <source>
        <dbReference type="ARBA" id="ARBA00004196"/>
    </source>
</evidence>
<name>A0A3D9RZZ1_9FLAO</name>
<keyword evidence="4" id="KW-0676">Redox-active center</keyword>
<accession>A0A3D9RZZ1</accession>
<reference evidence="6 7" key="1">
    <citation type="submission" date="2018-08" db="EMBL/GenBank/DDBJ databases">
        <title>Genomic Encyclopedia of Type Strains, Phase III (KMG-III): the genomes of soil and plant-associated and newly described type strains.</title>
        <authorList>
            <person name="Whitman W."/>
        </authorList>
    </citation>
    <scope>NUCLEOTIDE SEQUENCE [LARGE SCALE GENOMIC DNA]</scope>
    <source>
        <strain evidence="6 7">325-5</strain>
    </source>
</reference>
<dbReference type="CDD" id="cd02966">
    <property type="entry name" value="TlpA_like_family"/>
    <property type="match status" value="1"/>
</dbReference>
<dbReference type="GO" id="GO:0017004">
    <property type="term" value="P:cytochrome complex assembly"/>
    <property type="evidence" value="ECO:0007669"/>
    <property type="project" value="UniProtKB-KW"/>
</dbReference>